<keyword evidence="5" id="KW-0560">Oxidoreductase</keyword>
<comment type="caution">
    <text evidence="8">The sequence shown here is derived from an EMBL/GenBank/DDBJ whole genome shotgun (WGS) entry which is preliminary data.</text>
</comment>
<reference evidence="8 9" key="1">
    <citation type="journal article" date="2018" name="Front. Plant Sci.">
        <title>Red Clover (Trifolium pratense) and Zigzag Clover (T. medium) - A Picture of Genomic Similarities and Differences.</title>
        <authorList>
            <person name="Dluhosova J."/>
            <person name="Istvanek J."/>
            <person name="Nedelnik J."/>
            <person name="Repkova J."/>
        </authorList>
    </citation>
    <scope>NUCLEOTIDE SEQUENCE [LARGE SCALE GENOMIC DNA]</scope>
    <source>
        <strain evidence="9">cv. 10/8</strain>
        <tissue evidence="8">Leaf</tissue>
    </source>
</reference>
<dbReference type="PANTHER" id="PTHR47946">
    <property type="entry name" value="CYTOCHROME P450 78A7-RELATED"/>
    <property type="match status" value="1"/>
</dbReference>
<keyword evidence="7" id="KW-0503">Monooxygenase</keyword>
<keyword evidence="6" id="KW-0408">Iron</keyword>
<dbReference type="PANTHER" id="PTHR47946:SF13">
    <property type="entry name" value="CYTOCHROME P450 FAMILY PROTEIN, EXPRESSED"/>
    <property type="match status" value="1"/>
</dbReference>
<evidence type="ECO:0000313" key="8">
    <source>
        <dbReference type="EMBL" id="MCI97498.1"/>
    </source>
</evidence>
<comment type="similarity">
    <text evidence="2">Belongs to the cytochrome P450 family.</text>
</comment>
<dbReference type="GO" id="GO:0004497">
    <property type="term" value="F:monooxygenase activity"/>
    <property type="evidence" value="ECO:0007669"/>
    <property type="project" value="UniProtKB-KW"/>
</dbReference>
<organism evidence="8 9">
    <name type="scientific">Trifolium medium</name>
    <dbReference type="NCBI Taxonomy" id="97028"/>
    <lineage>
        <taxon>Eukaryota</taxon>
        <taxon>Viridiplantae</taxon>
        <taxon>Streptophyta</taxon>
        <taxon>Embryophyta</taxon>
        <taxon>Tracheophyta</taxon>
        <taxon>Spermatophyta</taxon>
        <taxon>Magnoliopsida</taxon>
        <taxon>eudicotyledons</taxon>
        <taxon>Gunneridae</taxon>
        <taxon>Pentapetalae</taxon>
        <taxon>rosids</taxon>
        <taxon>fabids</taxon>
        <taxon>Fabales</taxon>
        <taxon>Fabaceae</taxon>
        <taxon>Papilionoideae</taxon>
        <taxon>50 kb inversion clade</taxon>
        <taxon>NPAAA clade</taxon>
        <taxon>Hologalegina</taxon>
        <taxon>IRL clade</taxon>
        <taxon>Trifolieae</taxon>
        <taxon>Trifolium</taxon>
    </lineage>
</organism>
<evidence type="ECO:0000256" key="5">
    <source>
        <dbReference type="ARBA" id="ARBA00023002"/>
    </source>
</evidence>
<evidence type="ECO:0000256" key="4">
    <source>
        <dbReference type="ARBA" id="ARBA00022723"/>
    </source>
</evidence>
<dbReference type="Proteomes" id="UP000265520">
    <property type="component" value="Unassembled WGS sequence"/>
</dbReference>
<dbReference type="GO" id="GO:0020037">
    <property type="term" value="F:heme binding"/>
    <property type="evidence" value="ECO:0007669"/>
    <property type="project" value="InterPro"/>
</dbReference>
<evidence type="ECO:0000256" key="2">
    <source>
        <dbReference type="ARBA" id="ARBA00010617"/>
    </source>
</evidence>
<feature type="non-terminal residue" evidence="8">
    <location>
        <position position="43"/>
    </location>
</feature>
<evidence type="ECO:0000313" key="9">
    <source>
        <dbReference type="Proteomes" id="UP000265520"/>
    </source>
</evidence>
<keyword evidence="4" id="KW-0479">Metal-binding</keyword>
<dbReference type="InterPro" id="IPR036396">
    <property type="entry name" value="Cyt_P450_sf"/>
</dbReference>
<keyword evidence="3" id="KW-0349">Heme</keyword>
<evidence type="ECO:0000256" key="7">
    <source>
        <dbReference type="ARBA" id="ARBA00023033"/>
    </source>
</evidence>
<evidence type="ECO:0000256" key="3">
    <source>
        <dbReference type="ARBA" id="ARBA00022617"/>
    </source>
</evidence>
<dbReference type="EMBL" id="LXQA011445316">
    <property type="protein sequence ID" value="MCI97498.1"/>
    <property type="molecule type" value="Genomic_DNA"/>
</dbReference>
<dbReference type="GO" id="GO:0005506">
    <property type="term" value="F:iron ion binding"/>
    <property type="evidence" value="ECO:0007669"/>
    <property type="project" value="InterPro"/>
</dbReference>
<dbReference type="AlphaFoldDB" id="A0A392WA01"/>
<accession>A0A392WA01</accession>
<dbReference type="GO" id="GO:0016705">
    <property type="term" value="F:oxidoreductase activity, acting on paired donors, with incorporation or reduction of molecular oxygen"/>
    <property type="evidence" value="ECO:0007669"/>
    <property type="project" value="InterPro"/>
</dbReference>
<evidence type="ECO:0000256" key="6">
    <source>
        <dbReference type="ARBA" id="ARBA00023004"/>
    </source>
</evidence>
<comment type="cofactor">
    <cofactor evidence="1">
        <name>heme</name>
        <dbReference type="ChEBI" id="CHEBI:30413"/>
    </cofactor>
</comment>
<proteinExistence type="inferred from homology"/>
<dbReference type="InterPro" id="IPR051996">
    <property type="entry name" value="Cytochrome_P450_78A"/>
</dbReference>
<keyword evidence="9" id="KW-1185">Reference proteome</keyword>
<dbReference type="SUPFAM" id="SSF48264">
    <property type="entry name" value="Cytochrome P450"/>
    <property type="match status" value="1"/>
</dbReference>
<evidence type="ECO:0000256" key="1">
    <source>
        <dbReference type="ARBA" id="ARBA00001971"/>
    </source>
</evidence>
<protein>
    <submittedName>
        <fullName evidence="8">Cytochrome P450 78A5-like</fullName>
    </submittedName>
</protein>
<dbReference type="Gene3D" id="1.20.930.50">
    <property type="match status" value="1"/>
</dbReference>
<name>A0A392WA01_9FABA</name>
<sequence length="43" mass="5014">MLMFERAIGFAPYGDYWHSLRKVAATHMFSPKKISALESLRQQ</sequence>